<proteinExistence type="predicted"/>
<sequence length="103" mass="10642">MRARPEEAEAADSGEPGSPGTEVPPSCSYLCRLIVQASKDGEKGHCAGCSHLPPCGGSHCCVCKCISSSSSAGNRASVLSPRLSLLLVCRNGTKHPLCSNMLQ</sequence>
<evidence type="ECO:0000256" key="1">
    <source>
        <dbReference type="SAM" id="MobiDB-lite"/>
    </source>
</evidence>
<name>A0AAD6JP93_9ROSI</name>
<dbReference type="EMBL" id="JAPFFJ010000016">
    <property type="protein sequence ID" value="KAJ6408635.1"/>
    <property type="molecule type" value="Genomic_DNA"/>
</dbReference>
<evidence type="ECO:0000313" key="2">
    <source>
        <dbReference type="EMBL" id="KAJ6408635.1"/>
    </source>
</evidence>
<protein>
    <submittedName>
        <fullName evidence="2">Uncharacterized protein</fullName>
    </submittedName>
</protein>
<keyword evidence="3" id="KW-1185">Reference proteome</keyword>
<organism evidence="2 3">
    <name type="scientific">Salix udensis</name>
    <dbReference type="NCBI Taxonomy" id="889485"/>
    <lineage>
        <taxon>Eukaryota</taxon>
        <taxon>Viridiplantae</taxon>
        <taxon>Streptophyta</taxon>
        <taxon>Embryophyta</taxon>
        <taxon>Tracheophyta</taxon>
        <taxon>Spermatophyta</taxon>
        <taxon>Magnoliopsida</taxon>
        <taxon>eudicotyledons</taxon>
        <taxon>Gunneridae</taxon>
        <taxon>Pentapetalae</taxon>
        <taxon>rosids</taxon>
        <taxon>fabids</taxon>
        <taxon>Malpighiales</taxon>
        <taxon>Salicaceae</taxon>
        <taxon>Saliceae</taxon>
        <taxon>Salix</taxon>
    </lineage>
</organism>
<accession>A0AAD6JP93</accession>
<gene>
    <name evidence="2" type="ORF">OIU84_011878</name>
</gene>
<feature type="region of interest" description="Disordered" evidence="1">
    <location>
        <begin position="1"/>
        <end position="24"/>
    </location>
</feature>
<evidence type="ECO:0000313" key="3">
    <source>
        <dbReference type="Proteomes" id="UP001162972"/>
    </source>
</evidence>
<comment type="caution">
    <text evidence="2">The sequence shown here is derived from an EMBL/GenBank/DDBJ whole genome shotgun (WGS) entry which is preliminary data.</text>
</comment>
<dbReference type="AlphaFoldDB" id="A0AAD6JP93"/>
<dbReference type="Proteomes" id="UP001162972">
    <property type="component" value="Chromosome 6"/>
</dbReference>
<reference evidence="2 3" key="1">
    <citation type="journal article" date="2023" name="Int. J. Mol. Sci.">
        <title>De Novo Assembly and Annotation of 11 Diverse Shrub Willow (Salix) Genomes Reveals Novel Gene Organization in Sex-Linked Regions.</title>
        <authorList>
            <person name="Hyden B."/>
            <person name="Feng K."/>
            <person name="Yates T.B."/>
            <person name="Jawdy S."/>
            <person name="Cereghino C."/>
            <person name="Smart L.B."/>
            <person name="Muchero W."/>
        </authorList>
    </citation>
    <scope>NUCLEOTIDE SEQUENCE [LARGE SCALE GENOMIC DNA]</scope>
    <source>
        <tissue evidence="2">Shoot tip</tissue>
    </source>
</reference>